<proteinExistence type="predicted"/>
<reference evidence="2 5" key="1">
    <citation type="journal article" date="2020" name="Int. J. Syst. Evol. Microbiol.">
        <title>Paraburkholderia madseniana sp. nov., a phenolic acid-degrading bacterium isolated from acidic forest soil.</title>
        <authorList>
            <person name="Wilhelm R.C."/>
            <person name="Murphy S.J.L."/>
            <person name="Feriancek N.M."/>
            <person name="Karasz D.C."/>
            <person name="DeRito C.M."/>
            <person name="Newman J.D."/>
            <person name="Buckley D.H."/>
        </authorList>
    </citation>
    <scope>NUCLEOTIDE SEQUENCE [LARGE SCALE GENOMIC DNA]</scope>
    <source>
        <strain evidence="2 5">RP11</strain>
    </source>
</reference>
<feature type="region of interest" description="Disordered" evidence="1">
    <location>
        <begin position="25"/>
        <end position="63"/>
    </location>
</feature>
<sequence length="63" mass="6792">MPEAVATRLETQIVAPLFRYRSATQDFNPGGAGGLGGTGRRSIGDMQQQNQAGRRVRYPNSAL</sequence>
<comment type="caution">
    <text evidence="2">The sequence shown here is derived from an EMBL/GenBank/DDBJ whole genome shotgun (WGS) entry which is preliminary data.</text>
</comment>
<dbReference type="Proteomes" id="UP001209412">
    <property type="component" value="Unassembled WGS sequence"/>
</dbReference>
<dbReference type="Proteomes" id="UP000463700">
    <property type="component" value="Unassembled WGS sequence"/>
</dbReference>
<dbReference type="AlphaFoldDB" id="A0A6N6WQH8"/>
<feature type="compositionally biased region" description="Gly residues" evidence="1">
    <location>
        <begin position="30"/>
        <end position="39"/>
    </location>
</feature>
<accession>A0A6N6WQH8</accession>
<dbReference type="RefSeq" id="WP_154558407.1">
    <property type="nucleotide sequence ID" value="NZ_JAMXWF010000023.1"/>
</dbReference>
<protein>
    <submittedName>
        <fullName evidence="2">Uncharacterized protein</fullName>
    </submittedName>
</protein>
<gene>
    <name evidence="2" type="ORF">FSO04_03630</name>
    <name evidence="4" type="ORF">NIE36_25540</name>
    <name evidence="3" type="ORF">OSB80_25620</name>
</gene>
<dbReference type="EMBL" id="JAMXWF010000023">
    <property type="protein sequence ID" value="MDQ6410552.1"/>
    <property type="molecule type" value="Genomic_DNA"/>
</dbReference>
<evidence type="ECO:0000313" key="2">
    <source>
        <dbReference type="EMBL" id="KAE8761400.1"/>
    </source>
</evidence>
<reference evidence="3 6" key="2">
    <citation type="submission" date="2022-11" db="EMBL/GenBank/DDBJ databases">
        <title>PHB producers.</title>
        <authorList>
            <person name="Besaury L."/>
        </authorList>
    </citation>
    <scope>NUCLEOTIDE SEQUENCE [LARGE SCALE GENOMIC DNA]</scope>
    <source>
        <strain evidence="3 6">SEWS6</strain>
    </source>
</reference>
<keyword evidence="6" id="KW-1185">Reference proteome</keyword>
<dbReference type="EMBL" id="JAPKHW010000023">
    <property type="protein sequence ID" value="MCX4148734.1"/>
    <property type="molecule type" value="Genomic_DNA"/>
</dbReference>
<evidence type="ECO:0000313" key="3">
    <source>
        <dbReference type="EMBL" id="MCX4148734.1"/>
    </source>
</evidence>
<evidence type="ECO:0000256" key="1">
    <source>
        <dbReference type="SAM" id="MobiDB-lite"/>
    </source>
</evidence>
<evidence type="ECO:0000313" key="5">
    <source>
        <dbReference type="Proteomes" id="UP000463700"/>
    </source>
</evidence>
<name>A0A6N6WQH8_9BURK</name>
<evidence type="ECO:0000313" key="6">
    <source>
        <dbReference type="Proteomes" id="UP001209412"/>
    </source>
</evidence>
<dbReference type="Proteomes" id="UP001242288">
    <property type="component" value="Unassembled WGS sequence"/>
</dbReference>
<dbReference type="EMBL" id="VOSW01000004">
    <property type="protein sequence ID" value="KAE8761400.1"/>
    <property type="molecule type" value="Genomic_DNA"/>
</dbReference>
<evidence type="ECO:0000313" key="4">
    <source>
        <dbReference type="EMBL" id="MDQ6410552.1"/>
    </source>
</evidence>
<organism evidence="2 5">
    <name type="scientific">Paraburkholderia madseniana</name>
    <dbReference type="NCBI Taxonomy" id="2599607"/>
    <lineage>
        <taxon>Bacteria</taxon>
        <taxon>Pseudomonadati</taxon>
        <taxon>Pseudomonadota</taxon>
        <taxon>Betaproteobacteria</taxon>
        <taxon>Burkholderiales</taxon>
        <taxon>Burkholderiaceae</taxon>
        <taxon>Paraburkholderia</taxon>
    </lineage>
</organism>